<evidence type="ECO:0000313" key="6">
    <source>
        <dbReference type="EMBL" id="PKU88584.1"/>
    </source>
</evidence>
<reference evidence="5 8" key="2">
    <citation type="submission" date="2020-04" db="EMBL/GenBank/DDBJ databases">
        <authorList>
            <person name="Hitch T.C.A."/>
            <person name="Wylensek D."/>
            <person name="Clavel T."/>
        </authorList>
    </citation>
    <scope>NUCLEOTIDE SEQUENCE [LARGE SCALE GENOMIC DNA]</scope>
    <source>
        <strain evidence="5 8">BSM-130-P53-3C</strain>
    </source>
</reference>
<dbReference type="Pfam" id="PF00356">
    <property type="entry name" value="LacI"/>
    <property type="match status" value="1"/>
</dbReference>
<comment type="caution">
    <text evidence="6">The sequence shown here is derived from an EMBL/GenBank/DDBJ whole genome shotgun (WGS) entry which is preliminary data.</text>
</comment>
<dbReference type="SMART" id="SM00354">
    <property type="entry name" value="HTH_LACI"/>
    <property type="match status" value="1"/>
</dbReference>
<evidence type="ECO:0000313" key="8">
    <source>
        <dbReference type="Proteomes" id="UP000588369"/>
    </source>
</evidence>
<organism evidence="6 7">
    <name type="scientific">Bifidobacterium thermophilum</name>
    <dbReference type="NCBI Taxonomy" id="33905"/>
    <lineage>
        <taxon>Bacteria</taxon>
        <taxon>Bacillati</taxon>
        <taxon>Actinomycetota</taxon>
        <taxon>Actinomycetes</taxon>
        <taxon>Bifidobacteriales</taxon>
        <taxon>Bifidobacteriaceae</taxon>
        <taxon>Bifidobacterium</taxon>
    </lineage>
</organism>
<evidence type="ECO:0000313" key="7">
    <source>
        <dbReference type="Proteomes" id="UP000233727"/>
    </source>
</evidence>
<sequence>MGHTTIEDVAKAAGVSTFTVSRALRGKDHVAAATREKVLRVAQELNYTISRTASSLASGQTNRIALLARDRVAGWFIGELLDGMLDILGPEQYDTIIYRAGSTEEREAFFTNLPAKRNADALVITGFPATEQEENILRRLGMPIISVNSRDVTCCQGSISIDDSASEATLIRYLAALGHKRFCYVGRRDPLTGKQWGHDERVGAYLDTTKQMGLQNCGMYHISLDDPRSVQQAIATMLSLPDRPTAICAWSDYYALAVIHELQRSGIRVPEDMSVAGHDGSDVATGFGITTMAQPAREIGRMTAKTTLALINQEPLPEKRITVQTTLEPGSTTAAITQDNN</sequence>
<dbReference type="GO" id="GO:0003700">
    <property type="term" value="F:DNA-binding transcription factor activity"/>
    <property type="evidence" value="ECO:0007669"/>
    <property type="project" value="TreeGrafter"/>
</dbReference>
<dbReference type="PANTHER" id="PTHR30146:SF155">
    <property type="entry name" value="ALANINE RACEMASE"/>
    <property type="match status" value="1"/>
</dbReference>
<dbReference type="Gene3D" id="3.40.50.2300">
    <property type="match status" value="2"/>
</dbReference>
<evidence type="ECO:0000259" key="4">
    <source>
        <dbReference type="PROSITE" id="PS50932"/>
    </source>
</evidence>
<dbReference type="PROSITE" id="PS00356">
    <property type="entry name" value="HTH_LACI_1"/>
    <property type="match status" value="1"/>
</dbReference>
<accession>A0A2N3QES0</accession>
<dbReference type="Proteomes" id="UP000588369">
    <property type="component" value="Unassembled WGS sequence"/>
</dbReference>
<evidence type="ECO:0000256" key="2">
    <source>
        <dbReference type="ARBA" id="ARBA00023125"/>
    </source>
</evidence>
<dbReference type="InterPro" id="IPR046335">
    <property type="entry name" value="LacI/GalR-like_sensor"/>
</dbReference>
<dbReference type="CDD" id="cd01392">
    <property type="entry name" value="HTH_LacI"/>
    <property type="match status" value="1"/>
</dbReference>
<evidence type="ECO:0000256" key="1">
    <source>
        <dbReference type="ARBA" id="ARBA00023015"/>
    </source>
</evidence>
<evidence type="ECO:0000256" key="3">
    <source>
        <dbReference type="ARBA" id="ARBA00023163"/>
    </source>
</evidence>
<evidence type="ECO:0000313" key="5">
    <source>
        <dbReference type="EMBL" id="NME62217.1"/>
    </source>
</evidence>
<keyword evidence="2" id="KW-0238">DNA-binding</keyword>
<dbReference type="PROSITE" id="PS50932">
    <property type="entry name" value="HTH_LACI_2"/>
    <property type="match status" value="1"/>
</dbReference>
<dbReference type="Gene3D" id="1.10.260.40">
    <property type="entry name" value="lambda repressor-like DNA-binding domains"/>
    <property type="match status" value="1"/>
</dbReference>
<dbReference type="Pfam" id="PF13377">
    <property type="entry name" value="Peripla_BP_3"/>
    <property type="match status" value="1"/>
</dbReference>
<dbReference type="InterPro" id="IPR010982">
    <property type="entry name" value="Lambda_DNA-bd_dom_sf"/>
</dbReference>
<protein>
    <submittedName>
        <fullName evidence="6">LacI family transcriptional regulator</fullName>
    </submittedName>
</protein>
<dbReference type="CDD" id="cd06267">
    <property type="entry name" value="PBP1_LacI_sugar_binding-like"/>
    <property type="match status" value="1"/>
</dbReference>
<dbReference type="SUPFAM" id="SSF53822">
    <property type="entry name" value="Periplasmic binding protein-like I"/>
    <property type="match status" value="1"/>
</dbReference>
<dbReference type="Proteomes" id="UP000233727">
    <property type="component" value="Unassembled WGS sequence"/>
</dbReference>
<keyword evidence="1" id="KW-0805">Transcription regulation</keyword>
<dbReference type="STRING" id="33905.BTHE_1642"/>
<dbReference type="InterPro" id="IPR028082">
    <property type="entry name" value="Peripla_BP_I"/>
</dbReference>
<dbReference type="SUPFAM" id="SSF47413">
    <property type="entry name" value="lambda repressor-like DNA-binding domains"/>
    <property type="match status" value="1"/>
</dbReference>
<proteinExistence type="predicted"/>
<dbReference type="InterPro" id="IPR000843">
    <property type="entry name" value="HTH_LacI"/>
</dbReference>
<gene>
    <name evidence="6" type="ORF">CQR47_1716</name>
    <name evidence="5" type="ORF">HF844_05305</name>
</gene>
<feature type="domain" description="HTH lacI-type" evidence="4">
    <location>
        <begin position="4"/>
        <end position="58"/>
    </location>
</feature>
<dbReference type="AlphaFoldDB" id="A0A2N3QES0"/>
<dbReference type="EMBL" id="JABAGI010000006">
    <property type="protein sequence ID" value="NME62217.1"/>
    <property type="molecule type" value="Genomic_DNA"/>
</dbReference>
<name>A0A2N3QES0_9BIFI</name>
<dbReference type="EMBL" id="PCGY01000023">
    <property type="protein sequence ID" value="PKU88584.1"/>
    <property type="molecule type" value="Genomic_DNA"/>
</dbReference>
<dbReference type="GO" id="GO:0000976">
    <property type="term" value="F:transcription cis-regulatory region binding"/>
    <property type="evidence" value="ECO:0007669"/>
    <property type="project" value="TreeGrafter"/>
</dbReference>
<reference evidence="6 7" key="1">
    <citation type="submission" date="2017-10" db="EMBL/GenBank/DDBJ databases">
        <title>Bifidobacterium genomics.</title>
        <authorList>
            <person name="Lugli G.A."/>
            <person name="Milani C."/>
            <person name="Mancabelli L."/>
        </authorList>
    </citation>
    <scope>NUCLEOTIDE SEQUENCE [LARGE SCALE GENOMIC DNA]</scope>
    <source>
        <strain evidence="6 7">1542B</strain>
    </source>
</reference>
<dbReference type="PANTHER" id="PTHR30146">
    <property type="entry name" value="LACI-RELATED TRANSCRIPTIONAL REPRESSOR"/>
    <property type="match status" value="1"/>
</dbReference>
<dbReference type="RefSeq" id="WP_101455397.1">
    <property type="nucleotide sequence ID" value="NZ_JABAGI010000006.1"/>
</dbReference>
<keyword evidence="3" id="KW-0804">Transcription</keyword>